<dbReference type="CDD" id="cd00063">
    <property type="entry name" value="FN3"/>
    <property type="match status" value="1"/>
</dbReference>
<dbReference type="Gene3D" id="2.60.40.10">
    <property type="entry name" value="Immunoglobulins"/>
    <property type="match status" value="1"/>
</dbReference>
<dbReference type="SUPFAM" id="SSF48371">
    <property type="entry name" value="ARM repeat"/>
    <property type="match status" value="1"/>
</dbReference>
<proteinExistence type="predicted"/>
<dbReference type="InterPro" id="IPR011989">
    <property type="entry name" value="ARM-like"/>
</dbReference>
<sequence>MPIMPSMERSSVSKRRGDGARRRGNAREHAASSQPGVPPAKTALLDEFRAHEEDCAARVLQHAARGFLGRLLVTKLLLQVYRRQYDPIEKKYFYLNTQTNEASWAKPKALELFLPSTKDVQAIKDAVLTPPDAAKRIQRVARVFLAFRSMKRMLRENYMKLFNDETRTYYYLNTRTGATSDHPPPFLRQERDDLPVEMFYFRRAVCKLATRSNPYGSGVLGVFGSMLCMLSDGQTLLNEDSALHAHAVCNYSHGSVSFAVILTPDRFFLRFEAVENTFFTLCAVDRAHFESLAGENIVPVRFELNDRKLGCVDSSMKTQDPIEVVGHPYGKLQVIHQRVLVKMVPHSISPLRLVYDREMECGAAGSAIFTRGGRLLGLQSFTSLKEPPTEFVYIRPVLQTAITLVTPPEPILLATCVASTEIHTYWQIPRWCKPIRGLELRYELEYCRHDAKHVLHHTQFACVYVGTRKSKQIGELQSDTMYSVRVRSAHAMAKSSWSAVLRVITHPTPSMAWRVLRYCTSIADATQRLRRHHEDVAVHLRCVQWLLRHVNAVLTASHDAACNAMEQELITCETLEVLIDATRRFPDDKASRLLTLELLRALTARRARTQQFLSTLPRLGWLVMLLREFYSDVLSENSTATELLLTALALLGHLVDDNASAKQLCEVVDAIPFILSILTEDNGNTLQTHQICVAESCFFLGRYTHNHSMRGKWIIVDSQGIRVLCGVLTRYETDATIVYWCLVTLGNVAYGVKEHSNAREQLEAETNAHHLIDIVCRVKMLYLVRLNELELEQIALEAERERLQANLMDETMRNDLDACELSILTVQRVINELKDHHVGQAADFALHYLLTDEQCRVQQASQRLIKKFLLRKLSMAVATWQTFTIFERNCAIMRHFLTTVRHRQLSAAFRRWEGIVREWRKHKTLLQSIGAGLAIDLNKKKREHYRMLVLQK</sequence>
<dbReference type="PROSITE" id="PS50853">
    <property type="entry name" value="FN3"/>
    <property type="match status" value="1"/>
</dbReference>
<comment type="caution">
    <text evidence="3">The sequence shown here is derived from an EMBL/GenBank/DDBJ whole genome shotgun (WGS) entry which is preliminary data.</text>
</comment>
<dbReference type="InterPro" id="IPR016024">
    <property type="entry name" value="ARM-type_fold"/>
</dbReference>
<evidence type="ECO:0000256" key="1">
    <source>
        <dbReference type="SAM" id="MobiDB-lite"/>
    </source>
</evidence>
<evidence type="ECO:0000313" key="3">
    <source>
        <dbReference type="EMBL" id="TMW59401.1"/>
    </source>
</evidence>
<dbReference type="Proteomes" id="UP000794436">
    <property type="component" value="Unassembled WGS sequence"/>
</dbReference>
<dbReference type="OrthoDB" id="64552at2759"/>
<dbReference type="InterPro" id="IPR003961">
    <property type="entry name" value="FN3_dom"/>
</dbReference>
<accession>A0A8K1FEG5</accession>
<dbReference type="InterPro" id="IPR009003">
    <property type="entry name" value="Peptidase_S1_PA"/>
</dbReference>
<dbReference type="InterPro" id="IPR013783">
    <property type="entry name" value="Ig-like_fold"/>
</dbReference>
<evidence type="ECO:0000313" key="4">
    <source>
        <dbReference type="Proteomes" id="UP000794436"/>
    </source>
</evidence>
<dbReference type="InterPro" id="IPR036116">
    <property type="entry name" value="FN3_sf"/>
</dbReference>
<reference evidence="3" key="1">
    <citation type="submission" date="2019-03" db="EMBL/GenBank/DDBJ databases">
        <title>Long read genome sequence of the mycoparasitic Pythium oligandrum ATCC 38472 isolated from sugarbeet rhizosphere.</title>
        <authorList>
            <person name="Gaulin E."/>
        </authorList>
    </citation>
    <scope>NUCLEOTIDE SEQUENCE</scope>
    <source>
        <strain evidence="3">ATCC 38472_TT</strain>
    </source>
</reference>
<evidence type="ECO:0000259" key="2">
    <source>
        <dbReference type="PROSITE" id="PS50853"/>
    </source>
</evidence>
<dbReference type="SUPFAM" id="SSF50494">
    <property type="entry name" value="Trypsin-like serine proteases"/>
    <property type="match status" value="1"/>
</dbReference>
<dbReference type="Gene3D" id="1.25.10.10">
    <property type="entry name" value="Leucine-rich Repeat Variant"/>
    <property type="match status" value="1"/>
</dbReference>
<keyword evidence="4" id="KW-1185">Reference proteome</keyword>
<protein>
    <recommendedName>
        <fullName evidence="2">Fibronectin type-III domain-containing protein</fullName>
    </recommendedName>
</protein>
<dbReference type="SUPFAM" id="SSF49265">
    <property type="entry name" value="Fibronectin type III"/>
    <property type="match status" value="1"/>
</dbReference>
<organism evidence="3 4">
    <name type="scientific">Pythium oligandrum</name>
    <name type="common">Mycoparasitic fungus</name>
    <dbReference type="NCBI Taxonomy" id="41045"/>
    <lineage>
        <taxon>Eukaryota</taxon>
        <taxon>Sar</taxon>
        <taxon>Stramenopiles</taxon>
        <taxon>Oomycota</taxon>
        <taxon>Peronosporomycetes</taxon>
        <taxon>Pythiales</taxon>
        <taxon>Pythiaceae</taxon>
        <taxon>Pythium</taxon>
    </lineage>
</organism>
<feature type="domain" description="Fibronectin type-III" evidence="2">
    <location>
        <begin position="407"/>
        <end position="508"/>
    </location>
</feature>
<dbReference type="EMBL" id="SPLM01000109">
    <property type="protein sequence ID" value="TMW59401.1"/>
    <property type="molecule type" value="Genomic_DNA"/>
</dbReference>
<name>A0A8K1FEG5_PYTOL</name>
<feature type="compositionally biased region" description="Basic and acidic residues" evidence="1">
    <location>
        <begin position="15"/>
        <end position="30"/>
    </location>
</feature>
<feature type="region of interest" description="Disordered" evidence="1">
    <location>
        <begin position="1"/>
        <end position="40"/>
    </location>
</feature>
<dbReference type="AlphaFoldDB" id="A0A8K1FEG5"/>
<gene>
    <name evidence="3" type="ORF">Poli38472_004470</name>
</gene>